<dbReference type="OrthoDB" id="1723198at2759"/>
<dbReference type="EMBL" id="JAKOGI010001156">
    <property type="protein sequence ID" value="KAJ8427317.1"/>
    <property type="molecule type" value="Genomic_DNA"/>
</dbReference>
<evidence type="ECO:0000313" key="1">
    <source>
        <dbReference type="EMBL" id="KAJ8427317.1"/>
    </source>
</evidence>
<accession>A0A9Q1GXM5</accession>
<protein>
    <submittedName>
        <fullName evidence="1">Uncharacterized protein</fullName>
    </submittedName>
</protein>
<comment type="caution">
    <text evidence="1">The sequence shown here is derived from an EMBL/GenBank/DDBJ whole genome shotgun (WGS) entry which is preliminary data.</text>
</comment>
<reference evidence="1" key="1">
    <citation type="submission" date="2022-04" db="EMBL/GenBank/DDBJ databases">
        <title>Carnegiea gigantea Genome sequencing and assembly v2.</title>
        <authorList>
            <person name="Copetti D."/>
            <person name="Sanderson M.J."/>
            <person name="Burquez A."/>
            <person name="Wojciechowski M.F."/>
        </authorList>
    </citation>
    <scope>NUCLEOTIDE SEQUENCE</scope>
    <source>
        <strain evidence="1">SGP5-SGP5p</strain>
        <tissue evidence="1">Aerial part</tissue>
    </source>
</reference>
<organism evidence="1 2">
    <name type="scientific">Carnegiea gigantea</name>
    <dbReference type="NCBI Taxonomy" id="171969"/>
    <lineage>
        <taxon>Eukaryota</taxon>
        <taxon>Viridiplantae</taxon>
        <taxon>Streptophyta</taxon>
        <taxon>Embryophyta</taxon>
        <taxon>Tracheophyta</taxon>
        <taxon>Spermatophyta</taxon>
        <taxon>Magnoliopsida</taxon>
        <taxon>eudicotyledons</taxon>
        <taxon>Gunneridae</taxon>
        <taxon>Pentapetalae</taxon>
        <taxon>Caryophyllales</taxon>
        <taxon>Cactineae</taxon>
        <taxon>Cactaceae</taxon>
        <taxon>Cactoideae</taxon>
        <taxon>Echinocereeae</taxon>
        <taxon>Carnegiea</taxon>
    </lineage>
</organism>
<keyword evidence="2" id="KW-1185">Reference proteome</keyword>
<name>A0A9Q1GXM5_9CARY</name>
<sequence length="206" mass="23535">MGIVCESCVDIWEMIVYTVKSVSRMVLNQMAKDQVPDYQQPPQQIIDDDEDDDDDLLMEEFSNRTRCCAFLPCLESRSSPTRSVLVGYPSLWEKLRQSAEIDDKWWARPLKSLQKVREWSEIIAGPKWKTFIRRFNRSGGKGSSRGSKFSYDALSYSLNFDEGSGRNGHCMEDYGYYPDFSSRYASLPQSCKSSMDLGQNGIPVSA</sequence>
<dbReference type="PANTHER" id="PTHR47076">
    <property type="entry name" value="NHL DOMAIN PROTEIN"/>
    <property type="match status" value="1"/>
</dbReference>
<gene>
    <name evidence="1" type="ORF">Cgig2_030582</name>
</gene>
<proteinExistence type="predicted"/>
<dbReference type="Proteomes" id="UP001153076">
    <property type="component" value="Unassembled WGS sequence"/>
</dbReference>
<evidence type="ECO:0000313" key="2">
    <source>
        <dbReference type="Proteomes" id="UP001153076"/>
    </source>
</evidence>
<dbReference type="PANTHER" id="PTHR47076:SF1">
    <property type="entry name" value="NHL DOMAIN PROTEIN"/>
    <property type="match status" value="1"/>
</dbReference>
<dbReference type="AlphaFoldDB" id="A0A9Q1GXM5"/>